<protein>
    <submittedName>
        <fullName evidence="1">Uncharacterized protein</fullName>
    </submittedName>
</protein>
<sequence length="49" mass="5552">MNIIQTIKSLNVVILLQAAEIARLQNELSIERVARNLERLEVSQVGDFC</sequence>
<reference evidence="1" key="1">
    <citation type="submission" date="2020-05" db="EMBL/GenBank/DDBJ databases">
        <authorList>
            <person name="Chiriac C."/>
            <person name="Salcher M."/>
            <person name="Ghai R."/>
            <person name="Kavagutti S V."/>
        </authorList>
    </citation>
    <scope>NUCLEOTIDE SEQUENCE</scope>
</reference>
<accession>A0A6J5RKR1</accession>
<gene>
    <name evidence="1" type="ORF">UFOVP1244_98</name>
</gene>
<evidence type="ECO:0000313" key="1">
    <source>
        <dbReference type="EMBL" id="CAB4192825.1"/>
    </source>
</evidence>
<proteinExistence type="predicted"/>
<organism evidence="1">
    <name type="scientific">uncultured Caudovirales phage</name>
    <dbReference type="NCBI Taxonomy" id="2100421"/>
    <lineage>
        <taxon>Viruses</taxon>
        <taxon>Duplodnaviria</taxon>
        <taxon>Heunggongvirae</taxon>
        <taxon>Uroviricota</taxon>
        <taxon>Caudoviricetes</taxon>
        <taxon>Peduoviridae</taxon>
        <taxon>Maltschvirus</taxon>
        <taxon>Maltschvirus maltsch</taxon>
    </lineage>
</organism>
<dbReference type="EMBL" id="LR797181">
    <property type="protein sequence ID" value="CAB4192825.1"/>
    <property type="molecule type" value="Genomic_DNA"/>
</dbReference>
<name>A0A6J5RKR1_9CAUD</name>